<dbReference type="EC" id="2.7.1.180" evidence="2"/>
<protein>
    <recommendedName>
        <fullName evidence="3">FAD:protein FMN transferase</fullName>
        <ecNumber evidence="2">2.7.1.180</ecNumber>
    </recommendedName>
    <alternativeName>
        <fullName evidence="9">Flavin transferase</fullName>
    </alternativeName>
</protein>
<evidence type="ECO:0000256" key="8">
    <source>
        <dbReference type="ARBA" id="ARBA00022842"/>
    </source>
</evidence>
<evidence type="ECO:0000313" key="13">
    <source>
        <dbReference type="Proteomes" id="UP001216579"/>
    </source>
</evidence>
<name>A0ABT5ZH61_9ACTN</name>
<comment type="caution">
    <text evidence="12">The sequence shown here is derived from an EMBL/GenBank/DDBJ whole genome shotgun (WGS) entry which is preliminary data.</text>
</comment>
<dbReference type="GO" id="GO:0016740">
    <property type="term" value="F:transferase activity"/>
    <property type="evidence" value="ECO:0007669"/>
    <property type="project" value="UniProtKB-KW"/>
</dbReference>
<accession>A0ABT5ZH61</accession>
<dbReference type="Proteomes" id="UP001216579">
    <property type="component" value="Unassembled WGS sequence"/>
</dbReference>
<evidence type="ECO:0000256" key="6">
    <source>
        <dbReference type="ARBA" id="ARBA00022723"/>
    </source>
</evidence>
<comment type="cofactor">
    <cofactor evidence="1">
        <name>Mg(2+)</name>
        <dbReference type="ChEBI" id="CHEBI:18420"/>
    </cofactor>
</comment>
<dbReference type="InterPro" id="IPR003374">
    <property type="entry name" value="ApbE-like_sf"/>
</dbReference>
<evidence type="ECO:0000256" key="9">
    <source>
        <dbReference type="ARBA" id="ARBA00031306"/>
    </source>
</evidence>
<evidence type="ECO:0000256" key="10">
    <source>
        <dbReference type="ARBA" id="ARBA00048540"/>
    </source>
</evidence>
<feature type="region of interest" description="Disordered" evidence="11">
    <location>
        <begin position="239"/>
        <end position="266"/>
    </location>
</feature>
<dbReference type="PANTHER" id="PTHR30040">
    <property type="entry name" value="THIAMINE BIOSYNTHESIS LIPOPROTEIN APBE"/>
    <property type="match status" value="1"/>
</dbReference>
<dbReference type="RefSeq" id="WP_276092815.1">
    <property type="nucleotide sequence ID" value="NZ_JARJBC010000003.1"/>
</dbReference>
<evidence type="ECO:0000256" key="4">
    <source>
        <dbReference type="ARBA" id="ARBA00022630"/>
    </source>
</evidence>
<keyword evidence="6" id="KW-0479">Metal-binding</keyword>
<dbReference type="Gene3D" id="3.10.520.10">
    <property type="entry name" value="ApbE-like domains"/>
    <property type="match status" value="2"/>
</dbReference>
<dbReference type="PANTHER" id="PTHR30040:SF2">
    <property type="entry name" value="FAD:PROTEIN FMN TRANSFERASE"/>
    <property type="match status" value="1"/>
</dbReference>
<keyword evidence="7" id="KW-0274">FAD</keyword>
<keyword evidence="4" id="KW-0285">Flavoprotein</keyword>
<dbReference type="InterPro" id="IPR024932">
    <property type="entry name" value="ApbE"/>
</dbReference>
<dbReference type="EMBL" id="JARJBC010000003">
    <property type="protein sequence ID" value="MDF3288955.1"/>
    <property type="molecule type" value="Genomic_DNA"/>
</dbReference>
<keyword evidence="13" id="KW-1185">Reference proteome</keyword>
<evidence type="ECO:0000256" key="11">
    <source>
        <dbReference type="SAM" id="MobiDB-lite"/>
    </source>
</evidence>
<keyword evidence="8" id="KW-0460">Magnesium</keyword>
<comment type="catalytic activity">
    <reaction evidence="10">
        <text>L-threonyl-[protein] + FAD = FMN-L-threonyl-[protein] + AMP + H(+)</text>
        <dbReference type="Rhea" id="RHEA:36847"/>
        <dbReference type="Rhea" id="RHEA-COMP:11060"/>
        <dbReference type="Rhea" id="RHEA-COMP:11061"/>
        <dbReference type="ChEBI" id="CHEBI:15378"/>
        <dbReference type="ChEBI" id="CHEBI:30013"/>
        <dbReference type="ChEBI" id="CHEBI:57692"/>
        <dbReference type="ChEBI" id="CHEBI:74257"/>
        <dbReference type="ChEBI" id="CHEBI:456215"/>
        <dbReference type="EC" id="2.7.1.180"/>
    </reaction>
</comment>
<evidence type="ECO:0000313" key="12">
    <source>
        <dbReference type="EMBL" id="MDF3288955.1"/>
    </source>
</evidence>
<evidence type="ECO:0000256" key="5">
    <source>
        <dbReference type="ARBA" id="ARBA00022679"/>
    </source>
</evidence>
<evidence type="ECO:0000256" key="7">
    <source>
        <dbReference type="ARBA" id="ARBA00022827"/>
    </source>
</evidence>
<gene>
    <name evidence="12" type="ORF">P3G67_06865</name>
</gene>
<reference evidence="12 13" key="1">
    <citation type="submission" date="2023-03" db="EMBL/GenBank/DDBJ databases">
        <title>Draft genome sequence of Streptomyces sp. RB6PN23 isolated from peat swamp forest in Thailand.</title>
        <authorList>
            <person name="Klaysubun C."/>
            <person name="Duangmal K."/>
        </authorList>
    </citation>
    <scope>NUCLEOTIDE SEQUENCE [LARGE SCALE GENOMIC DNA]</scope>
    <source>
        <strain evidence="12 13">RB6PN23</strain>
    </source>
</reference>
<keyword evidence="5 12" id="KW-0808">Transferase</keyword>
<proteinExistence type="predicted"/>
<evidence type="ECO:0000256" key="1">
    <source>
        <dbReference type="ARBA" id="ARBA00001946"/>
    </source>
</evidence>
<dbReference type="SUPFAM" id="SSF143631">
    <property type="entry name" value="ApbE-like"/>
    <property type="match status" value="1"/>
</dbReference>
<sequence>MGTVFSFDVAYGAGLRVPSAVEAAVASLHTVDAVFSTYRPDSQLSRLARGELGLADCDPRVAEVLGLCERARERTDGWFSTGYAGGLDPTGLVKGWAVERAARMIAEAGAYGVCVNGGGDIQLLGEPEPGRPWRVGVTDPLRPGALATVVESAGELAVATSGTAERGAHVLNPHTGRPPEGEAVSVTVVARSLTDADAWATAAFAMGSRARRWLEDLPHAEAFAVTADGRGWRTPGFPAPVRTSNGLVGRAAADGRPAPGRPSGRG</sequence>
<dbReference type="Pfam" id="PF02424">
    <property type="entry name" value="ApbE"/>
    <property type="match status" value="2"/>
</dbReference>
<feature type="compositionally biased region" description="Low complexity" evidence="11">
    <location>
        <begin position="249"/>
        <end position="266"/>
    </location>
</feature>
<organism evidence="12 13">
    <name type="scientific">Streptomyces silvisoli</name>
    <dbReference type="NCBI Taxonomy" id="3034235"/>
    <lineage>
        <taxon>Bacteria</taxon>
        <taxon>Bacillati</taxon>
        <taxon>Actinomycetota</taxon>
        <taxon>Actinomycetes</taxon>
        <taxon>Kitasatosporales</taxon>
        <taxon>Streptomycetaceae</taxon>
        <taxon>Streptomyces</taxon>
    </lineage>
</organism>
<evidence type="ECO:0000256" key="3">
    <source>
        <dbReference type="ARBA" id="ARBA00016337"/>
    </source>
</evidence>
<evidence type="ECO:0000256" key="2">
    <source>
        <dbReference type="ARBA" id="ARBA00011955"/>
    </source>
</evidence>